<organism evidence="1 2">
    <name type="scientific">Anas platyrhynchos</name>
    <name type="common">Mallard</name>
    <name type="synonym">Anas boschas</name>
    <dbReference type="NCBI Taxonomy" id="8839"/>
    <lineage>
        <taxon>Eukaryota</taxon>
        <taxon>Metazoa</taxon>
        <taxon>Chordata</taxon>
        <taxon>Craniata</taxon>
        <taxon>Vertebrata</taxon>
        <taxon>Euteleostomi</taxon>
        <taxon>Archelosauria</taxon>
        <taxon>Archosauria</taxon>
        <taxon>Dinosauria</taxon>
        <taxon>Saurischia</taxon>
        <taxon>Theropoda</taxon>
        <taxon>Coelurosauria</taxon>
        <taxon>Aves</taxon>
        <taxon>Neognathae</taxon>
        <taxon>Galloanserae</taxon>
        <taxon>Anseriformes</taxon>
        <taxon>Anatidae</taxon>
        <taxon>Anatinae</taxon>
        <taxon>Anas</taxon>
    </lineage>
</organism>
<evidence type="ECO:0000313" key="2">
    <source>
        <dbReference type="Proteomes" id="UP000296049"/>
    </source>
</evidence>
<reference evidence="2" key="1">
    <citation type="journal article" date="2013" name="Nat. Genet.">
        <title>The duck genome and transcriptome provide insight into an avian influenza virus reservoir species.</title>
        <authorList>
            <person name="Huang Y."/>
            <person name="Li Y."/>
            <person name="Burt D.W."/>
            <person name="Chen H."/>
            <person name="Zhang Y."/>
            <person name="Qian W."/>
            <person name="Kim H."/>
            <person name="Gan S."/>
            <person name="Zhao Y."/>
            <person name="Li J."/>
            <person name="Yi K."/>
            <person name="Feng H."/>
            <person name="Zhu P."/>
            <person name="Li B."/>
            <person name="Liu Q."/>
            <person name="Fairley S."/>
            <person name="Magor K.E."/>
            <person name="Du Z."/>
            <person name="Hu X."/>
            <person name="Goodman L."/>
            <person name="Tafer H."/>
            <person name="Vignal A."/>
            <person name="Lee T."/>
            <person name="Kim K.W."/>
            <person name="Sheng Z."/>
            <person name="An Y."/>
            <person name="Searle S."/>
            <person name="Herrero J."/>
            <person name="Groenen M.A."/>
            <person name="Crooijmans R.P."/>
            <person name="Faraut T."/>
            <person name="Cai Q."/>
            <person name="Webster R.G."/>
            <person name="Aldridge J.R."/>
            <person name="Warren W.C."/>
            <person name="Bartschat S."/>
            <person name="Kehr S."/>
            <person name="Marz M."/>
            <person name="Stadler P.F."/>
            <person name="Smith J."/>
            <person name="Kraus R.H."/>
            <person name="Zhao Y."/>
            <person name="Ren L."/>
            <person name="Fei J."/>
            <person name="Morisson M."/>
            <person name="Kaiser P."/>
            <person name="Griffin D.K."/>
            <person name="Rao M."/>
            <person name="Pitel F."/>
            <person name="Wang J."/>
            <person name="Li N."/>
        </authorList>
    </citation>
    <scope>NUCLEOTIDE SEQUENCE [LARGE SCALE GENOMIC DNA]</scope>
</reference>
<dbReference type="EMBL" id="KB742469">
    <property type="protein sequence ID" value="EOB08153.1"/>
    <property type="molecule type" value="Genomic_DNA"/>
</dbReference>
<dbReference type="Proteomes" id="UP000296049">
    <property type="component" value="Unassembled WGS sequence"/>
</dbReference>
<evidence type="ECO:0000313" key="1">
    <source>
        <dbReference type="EMBL" id="EOB08153.1"/>
    </source>
</evidence>
<dbReference type="AlphaFoldDB" id="R0M687"/>
<sequence length="152" mass="17765">MYQVKITDHKIVNVAAEKYEYPLHRPAKKYTAQVRAKKEVCIRNEIWSDWSEPVIIHDDNIITWLAADETHHQVECICTFSLTTLTRMVLLAIRVARHCIWNSRSVLRKTGKTKQISMQMEMHSEVVLGILEENGDNIHQKGHLKDFELEDL</sequence>
<keyword evidence="2" id="KW-1185">Reference proteome</keyword>
<dbReference type="InterPro" id="IPR013783">
    <property type="entry name" value="Ig-like_fold"/>
</dbReference>
<proteinExistence type="predicted"/>
<dbReference type="Gene3D" id="2.60.40.10">
    <property type="entry name" value="Immunoglobulins"/>
    <property type="match status" value="1"/>
</dbReference>
<accession>R0M687</accession>
<name>R0M687_ANAPL</name>
<protein>
    <submittedName>
        <fullName evidence="1">Uncharacterized protein</fullName>
    </submittedName>
</protein>
<gene>
    <name evidence="1" type="ORF">Anapl_15853</name>
</gene>